<evidence type="ECO:0000313" key="2">
    <source>
        <dbReference type="Proteomes" id="UP000291343"/>
    </source>
</evidence>
<dbReference type="Proteomes" id="UP000291343">
    <property type="component" value="Unassembled WGS sequence"/>
</dbReference>
<reference evidence="1 2" key="1">
    <citation type="journal article" date="2017" name="Gigascience">
        <title>Genome sequence of the small brown planthopper, Laodelphax striatellus.</title>
        <authorList>
            <person name="Zhu J."/>
            <person name="Jiang F."/>
            <person name="Wang X."/>
            <person name="Yang P."/>
            <person name="Bao Y."/>
            <person name="Zhao W."/>
            <person name="Wang W."/>
            <person name="Lu H."/>
            <person name="Wang Q."/>
            <person name="Cui N."/>
            <person name="Li J."/>
            <person name="Chen X."/>
            <person name="Luo L."/>
            <person name="Yu J."/>
            <person name="Kang L."/>
            <person name="Cui F."/>
        </authorList>
    </citation>
    <scope>NUCLEOTIDE SEQUENCE [LARGE SCALE GENOMIC DNA]</scope>
    <source>
        <strain evidence="1">Lst14</strain>
    </source>
</reference>
<keyword evidence="2" id="KW-1185">Reference proteome</keyword>
<gene>
    <name evidence="1" type="ORF">LSTR_LSTR014033</name>
</gene>
<dbReference type="AlphaFoldDB" id="A0A482XFF2"/>
<sequence>MPDPVPLKPVRCGDSQSVVRSSGRARVCVRVWVRECVCVSESVDPEEHVDDVRASADLDNRRHMARYESLTFCKYTLSLIHMLPYSNVIDTIVSRWPGTDSSSSPGNEKPV</sequence>
<dbReference type="EMBL" id="QKKF02010401">
    <property type="protein sequence ID" value="RZF44606.1"/>
    <property type="molecule type" value="Genomic_DNA"/>
</dbReference>
<accession>A0A482XFF2</accession>
<evidence type="ECO:0000313" key="1">
    <source>
        <dbReference type="EMBL" id="RZF44606.1"/>
    </source>
</evidence>
<name>A0A482XFF2_LAOST</name>
<dbReference type="InParanoid" id="A0A482XFF2"/>
<comment type="caution">
    <text evidence="1">The sequence shown here is derived from an EMBL/GenBank/DDBJ whole genome shotgun (WGS) entry which is preliminary data.</text>
</comment>
<organism evidence="1 2">
    <name type="scientific">Laodelphax striatellus</name>
    <name type="common">Small brown planthopper</name>
    <name type="synonym">Delphax striatella</name>
    <dbReference type="NCBI Taxonomy" id="195883"/>
    <lineage>
        <taxon>Eukaryota</taxon>
        <taxon>Metazoa</taxon>
        <taxon>Ecdysozoa</taxon>
        <taxon>Arthropoda</taxon>
        <taxon>Hexapoda</taxon>
        <taxon>Insecta</taxon>
        <taxon>Pterygota</taxon>
        <taxon>Neoptera</taxon>
        <taxon>Paraneoptera</taxon>
        <taxon>Hemiptera</taxon>
        <taxon>Auchenorrhyncha</taxon>
        <taxon>Fulgoroidea</taxon>
        <taxon>Delphacidae</taxon>
        <taxon>Criomorphinae</taxon>
        <taxon>Laodelphax</taxon>
    </lineage>
</organism>
<proteinExistence type="predicted"/>
<protein>
    <submittedName>
        <fullName evidence="1">Uncharacterized protein</fullName>
    </submittedName>
</protein>